<accession>A0A8J3JUI4</accession>
<dbReference type="EMBL" id="BONG01000010">
    <property type="protein sequence ID" value="GIF88739.1"/>
    <property type="molecule type" value="Genomic_DNA"/>
</dbReference>
<dbReference type="PANTHER" id="PTHR42698">
    <property type="entry name" value="GTPASE ERA"/>
    <property type="match status" value="1"/>
</dbReference>
<dbReference type="Proteomes" id="UP000619293">
    <property type="component" value="Unassembled WGS sequence"/>
</dbReference>
<proteinExistence type="predicted"/>
<organism evidence="2 3">
    <name type="scientific">Catellatospora chokoriensis</name>
    <dbReference type="NCBI Taxonomy" id="310353"/>
    <lineage>
        <taxon>Bacteria</taxon>
        <taxon>Bacillati</taxon>
        <taxon>Actinomycetota</taxon>
        <taxon>Actinomycetes</taxon>
        <taxon>Micromonosporales</taxon>
        <taxon>Micromonosporaceae</taxon>
        <taxon>Catellatospora</taxon>
    </lineage>
</organism>
<keyword evidence="3" id="KW-1185">Reference proteome</keyword>
<dbReference type="InterPro" id="IPR027417">
    <property type="entry name" value="P-loop_NTPase"/>
</dbReference>
<dbReference type="InterPro" id="IPR006073">
    <property type="entry name" value="GTP-bd"/>
</dbReference>
<dbReference type="Pfam" id="PF01926">
    <property type="entry name" value="MMR_HSR1"/>
    <property type="match status" value="1"/>
</dbReference>
<sequence length="207" mass="22257">MYDQRVTEEGAARTGPLLAVVGGPTGAGKSTLVNSLVRSPVSATGILRPTTRKPVLTCHPRSVAATHVAGLHPIAAPALPSHVAIVDAPDLNAIDQKNRSVTDAVFEQADLWIFVTTASRYADAEAWRHLRAAQQRRVDLAVILNRLPTEAADEILPHLTQLLGEPVPLFVVAESALDRQGMLSDRVVTPIWEFLDKTASAKLAESR</sequence>
<dbReference type="CDD" id="cd00882">
    <property type="entry name" value="Ras_like_GTPase"/>
    <property type="match status" value="1"/>
</dbReference>
<gene>
    <name evidence="2" type="ORF">Cch02nite_21830</name>
</gene>
<protein>
    <recommendedName>
        <fullName evidence="1">G domain-containing protein</fullName>
    </recommendedName>
</protein>
<dbReference type="RefSeq" id="WP_170213133.1">
    <property type="nucleotide sequence ID" value="NZ_BAAALB010000005.1"/>
</dbReference>
<evidence type="ECO:0000259" key="1">
    <source>
        <dbReference type="Pfam" id="PF01926"/>
    </source>
</evidence>
<evidence type="ECO:0000313" key="3">
    <source>
        <dbReference type="Proteomes" id="UP000619293"/>
    </source>
</evidence>
<reference evidence="2 3" key="1">
    <citation type="submission" date="2021-01" db="EMBL/GenBank/DDBJ databases">
        <title>Whole genome shotgun sequence of Catellatospora chokoriensis NBRC 107358.</title>
        <authorList>
            <person name="Komaki H."/>
            <person name="Tamura T."/>
        </authorList>
    </citation>
    <scope>NUCLEOTIDE SEQUENCE [LARGE SCALE GENOMIC DNA]</scope>
    <source>
        <strain evidence="2 3">NBRC 107358</strain>
    </source>
</reference>
<dbReference type="AlphaFoldDB" id="A0A8J3JUI4"/>
<name>A0A8J3JUI4_9ACTN</name>
<dbReference type="Gene3D" id="3.40.50.300">
    <property type="entry name" value="P-loop containing nucleotide triphosphate hydrolases"/>
    <property type="match status" value="1"/>
</dbReference>
<feature type="domain" description="G" evidence="1">
    <location>
        <begin position="21"/>
        <end position="135"/>
    </location>
</feature>
<dbReference type="GO" id="GO:0005525">
    <property type="term" value="F:GTP binding"/>
    <property type="evidence" value="ECO:0007669"/>
    <property type="project" value="InterPro"/>
</dbReference>
<dbReference type="GO" id="GO:0000028">
    <property type="term" value="P:ribosomal small subunit assembly"/>
    <property type="evidence" value="ECO:0007669"/>
    <property type="project" value="TreeGrafter"/>
</dbReference>
<evidence type="ECO:0000313" key="2">
    <source>
        <dbReference type="EMBL" id="GIF88739.1"/>
    </source>
</evidence>
<dbReference type="PANTHER" id="PTHR42698:SF1">
    <property type="entry name" value="GTPASE ERA, MITOCHONDRIAL"/>
    <property type="match status" value="1"/>
</dbReference>
<dbReference type="GO" id="GO:0043024">
    <property type="term" value="F:ribosomal small subunit binding"/>
    <property type="evidence" value="ECO:0007669"/>
    <property type="project" value="TreeGrafter"/>
</dbReference>
<dbReference type="InterPro" id="IPR005662">
    <property type="entry name" value="GTPase_Era-like"/>
</dbReference>
<comment type="caution">
    <text evidence="2">The sequence shown here is derived from an EMBL/GenBank/DDBJ whole genome shotgun (WGS) entry which is preliminary data.</text>
</comment>
<dbReference type="SUPFAM" id="SSF52540">
    <property type="entry name" value="P-loop containing nucleoside triphosphate hydrolases"/>
    <property type="match status" value="1"/>
</dbReference>
<dbReference type="GO" id="GO:0005829">
    <property type="term" value="C:cytosol"/>
    <property type="evidence" value="ECO:0007669"/>
    <property type="project" value="TreeGrafter"/>
</dbReference>
<dbReference type="GO" id="GO:0019843">
    <property type="term" value="F:rRNA binding"/>
    <property type="evidence" value="ECO:0007669"/>
    <property type="project" value="TreeGrafter"/>
</dbReference>